<evidence type="ECO:0000256" key="3">
    <source>
        <dbReference type="ARBA" id="ARBA00022692"/>
    </source>
</evidence>
<feature type="transmembrane region" description="Helical" evidence="6">
    <location>
        <begin position="195"/>
        <end position="217"/>
    </location>
</feature>
<evidence type="ECO:0000256" key="2">
    <source>
        <dbReference type="ARBA" id="ARBA00022475"/>
    </source>
</evidence>
<dbReference type="InterPro" id="IPR022791">
    <property type="entry name" value="L-PG_synthase/AglD"/>
</dbReference>
<feature type="transmembrane region" description="Helical" evidence="6">
    <location>
        <begin position="7"/>
        <end position="24"/>
    </location>
</feature>
<evidence type="ECO:0000256" key="6">
    <source>
        <dbReference type="SAM" id="Phobius"/>
    </source>
</evidence>
<feature type="transmembrane region" description="Helical" evidence="6">
    <location>
        <begin position="145"/>
        <end position="165"/>
    </location>
</feature>
<reference evidence="7 8" key="1">
    <citation type="journal article" date="2016" name="Nat. Commun.">
        <title>Thousands of microbial genomes shed light on interconnected biogeochemical processes in an aquifer system.</title>
        <authorList>
            <person name="Anantharaman K."/>
            <person name="Brown C.T."/>
            <person name="Hug L.A."/>
            <person name="Sharon I."/>
            <person name="Castelle C.J."/>
            <person name="Probst A.J."/>
            <person name="Thomas B.C."/>
            <person name="Singh A."/>
            <person name="Wilkins M.J."/>
            <person name="Karaoz U."/>
            <person name="Brodie E.L."/>
            <person name="Williams K.H."/>
            <person name="Hubbard S.S."/>
            <person name="Banfield J.F."/>
        </authorList>
    </citation>
    <scope>NUCLEOTIDE SEQUENCE [LARGE SCALE GENOMIC DNA]</scope>
</reference>
<evidence type="ECO:0000256" key="4">
    <source>
        <dbReference type="ARBA" id="ARBA00022989"/>
    </source>
</evidence>
<keyword evidence="5 6" id="KW-0472">Membrane</keyword>
<dbReference type="Pfam" id="PF03706">
    <property type="entry name" value="LPG_synthase_TM"/>
    <property type="match status" value="1"/>
</dbReference>
<dbReference type="PANTHER" id="PTHR39087">
    <property type="entry name" value="UPF0104 MEMBRANE PROTEIN MJ1595"/>
    <property type="match status" value="1"/>
</dbReference>
<dbReference type="EMBL" id="MHBZ01000011">
    <property type="protein sequence ID" value="OGY11793.1"/>
    <property type="molecule type" value="Genomic_DNA"/>
</dbReference>
<gene>
    <name evidence="7" type="ORF">A3D26_01645</name>
</gene>
<keyword evidence="2" id="KW-1003">Cell membrane</keyword>
<comment type="caution">
    <text evidence="7">The sequence shown here is derived from an EMBL/GenBank/DDBJ whole genome shotgun (WGS) entry which is preliminary data.</text>
</comment>
<accession>A0A1G1V8V7</accession>
<feature type="transmembrane region" description="Helical" evidence="6">
    <location>
        <begin position="229"/>
        <end position="247"/>
    </location>
</feature>
<feature type="transmembrane region" description="Helical" evidence="6">
    <location>
        <begin position="44"/>
        <end position="63"/>
    </location>
</feature>
<evidence type="ECO:0000256" key="1">
    <source>
        <dbReference type="ARBA" id="ARBA00004651"/>
    </source>
</evidence>
<protein>
    <recommendedName>
        <fullName evidence="9">TIGR00374 family protein</fullName>
    </recommendedName>
</protein>
<dbReference type="PANTHER" id="PTHR39087:SF2">
    <property type="entry name" value="UPF0104 MEMBRANE PROTEIN MJ1595"/>
    <property type="match status" value="1"/>
</dbReference>
<organism evidence="7 8">
    <name type="scientific">Candidatus Blackburnbacteria bacterium RIFCSPHIGHO2_02_FULL_44_20</name>
    <dbReference type="NCBI Taxonomy" id="1797516"/>
    <lineage>
        <taxon>Bacteria</taxon>
        <taxon>Candidatus Blackburniibacteriota</taxon>
    </lineage>
</organism>
<feature type="transmembrane region" description="Helical" evidence="6">
    <location>
        <begin position="254"/>
        <end position="272"/>
    </location>
</feature>
<name>A0A1G1V8V7_9BACT</name>
<keyword evidence="4 6" id="KW-1133">Transmembrane helix</keyword>
<keyword evidence="3 6" id="KW-0812">Transmembrane</keyword>
<dbReference type="Proteomes" id="UP000178319">
    <property type="component" value="Unassembled WGS sequence"/>
</dbReference>
<evidence type="ECO:0000313" key="7">
    <source>
        <dbReference type="EMBL" id="OGY11793.1"/>
    </source>
</evidence>
<evidence type="ECO:0008006" key="9">
    <source>
        <dbReference type="Google" id="ProtNLM"/>
    </source>
</evidence>
<proteinExistence type="predicted"/>
<evidence type="ECO:0000313" key="8">
    <source>
        <dbReference type="Proteomes" id="UP000178319"/>
    </source>
</evidence>
<feature type="transmembrane region" description="Helical" evidence="6">
    <location>
        <begin position="116"/>
        <end position="139"/>
    </location>
</feature>
<dbReference type="GO" id="GO:0005886">
    <property type="term" value="C:plasma membrane"/>
    <property type="evidence" value="ECO:0007669"/>
    <property type="project" value="UniProtKB-SubCell"/>
</dbReference>
<evidence type="ECO:0000256" key="5">
    <source>
        <dbReference type="ARBA" id="ARBA00023136"/>
    </source>
</evidence>
<dbReference type="AlphaFoldDB" id="A0A1G1V8V7"/>
<comment type="subcellular location">
    <subcellularLocation>
        <location evidence="1">Cell membrane</location>
        <topology evidence="1">Multi-pass membrane protein</topology>
    </subcellularLocation>
</comment>
<sequence length="304" mass="33800">MKIKKTISFILVVLLFIFLFWKIFTDFDQIKNIQWKLDTKDTILLLATLLLGPFVNTISWHLYTKALGGNISFLDNSKIWTISNAARFIPGSIWQYAGRVYLLSQKGVSKTFTTTALVLEAFFNIGGASVIVLLALKLFPLNIPIYIQKGLFPLVIFLCIVLILLTGSRVKFIEKTIRELLKNDSLKINKIQKRWLPLIAISVFTQFLLTGLSLYFISLGLGVNSSAGVIPYIGIYAASWLVGYLTFLAPSGLGLREASIAGLMSLYVPLALGSLIAILFRLATLVSEAIMIAVIFVLTRKKSP</sequence>
<dbReference type="STRING" id="1797516.A3D26_01645"/>